<reference evidence="1 2" key="1">
    <citation type="submission" date="2019-06" db="EMBL/GenBank/DDBJ databases">
        <title>Sequencing the genomes of 1000 actinobacteria strains.</title>
        <authorList>
            <person name="Klenk H.-P."/>
        </authorList>
    </citation>
    <scope>NUCLEOTIDE SEQUENCE [LARGE SCALE GENOMIC DNA]</scope>
    <source>
        <strain evidence="1 2">DSM 45928</strain>
    </source>
</reference>
<dbReference type="InterPro" id="IPR007344">
    <property type="entry name" value="GrpB/CoaE"/>
</dbReference>
<evidence type="ECO:0000313" key="1">
    <source>
        <dbReference type="EMBL" id="TQL76739.1"/>
    </source>
</evidence>
<dbReference type="Pfam" id="PF04229">
    <property type="entry name" value="GrpB"/>
    <property type="match status" value="1"/>
</dbReference>
<dbReference type="PANTHER" id="PTHR34822">
    <property type="entry name" value="GRPB DOMAIN PROTEIN (AFU_ORTHOLOGUE AFUA_1G01530)"/>
    <property type="match status" value="1"/>
</dbReference>
<dbReference type="GO" id="GO:0016740">
    <property type="term" value="F:transferase activity"/>
    <property type="evidence" value="ECO:0007669"/>
    <property type="project" value="UniProtKB-KW"/>
</dbReference>
<dbReference type="Proteomes" id="UP000317043">
    <property type="component" value="Unassembled WGS sequence"/>
</dbReference>
<dbReference type="AlphaFoldDB" id="A0A543AVY5"/>
<name>A0A543AVY5_9ACTN</name>
<dbReference type="Gene3D" id="3.30.460.10">
    <property type="entry name" value="Beta Polymerase, domain 2"/>
    <property type="match status" value="1"/>
</dbReference>
<dbReference type="InterPro" id="IPR043519">
    <property type="entry name" value="NT_sf"/>
</dbReference>
<sequence>MLTPLEIVTFTDPPAPEGADPVVGHRRGGPIEIVDYDPTWPDLAVEFITRVRDALGARALNLEHVGSTSVPGLSAKPIIDIDLTVADPSREEAWLPPLERAGFGLAIREPWWYEHRVVVANGPAANVHVFPPGCPEVYRHRIFRDWLRANPDDRDRYIDIKTRSAEAATAQGETVMQYNDRKAAVIRQIYRRAFEAAGLLDT</sequence>
<evidence type="ECO:0000313" key="2">
    <source>
        <dbReference type="Proteomes" id="UP000317043"/>
    </source>
</evidence>
<dbReference type="OrthoDB" id="9799092at2"/>
<organism evidence="1 2">
    <name type="scientific">Stackebrandtia endophytica</name>
    <dbReference type="NCBI Taxonomy" id="1496996"/>
    <lineage>
        <taxon>Bacteria</taxon>
        <taxon>Bacillati</taxon>
        <taxon>Actinomycetota</taxon>
        <taxon>Actinomycetes</taxon>
        <taxon>Glycomycetales</taxon>
        <taxon>Glycomycetaceae</taxon>
        <taxon>Stackebrandtia</taxon>
    </lineage>
</organism>
<keyword evidence="1" id="KW-0808">Transferase</keyword>
<accession>A0A543AVY5</accession>
<proteinExistence type="predicted"/>
<dbReference type="EMBL" id="VFOW01000001">
    <property type="protein sequence ID" value="TQL76739.1"/>
    <property type="molecule type" value="Genomic_DNA"/>
</dbReference>
<keyword evidence="2" id="KW-1185">Reference proteome</keyword>
<protein>
    <submittedName>
        <fullName evidence="1">GrpB-like predicted nucleotidyltransferase (UPF0157 family)</fullName>
    </submittedName>
</protein>
<dbReference type="RefSeq" id="WP_142038588.1">
    <property type="nucleotide sequence ID" value="NZ_JBHTGS010000001.1"/>
</dbReference>
<comment type="caution">
    <text evidence="1">The sequence shown here is derived from an EMBL/GenBank/DDBJ whole genome shotgun (WGS) entry which is preliminary data.</text>
</comment>
<gene>
    <name evidence="1" type="ORF">FB566_2275</name>
</gene>
<dbReference type="InParanoid" id="A0A543AVY5"/>
<dbReference type="SUPFAM" id="SSF81301">
    <property type="entry name" value="Nucleotidyltransferase"/>
    <property type="match status" value="1"/>
</dbReference>
<dbReference type="PANTHER" id="PTHR34822:SF1">
    <property type="entry name" value="GRPB FAMILY PROTEIN"/>
    <property type="match status" value="1"/>
</dbReference>